<dbReference type="EMBL" id="BJLP01000079">
    <property type="protein sequence ID" value="GEA82675.1"/>
    <property type="molecule type" value="Genomic_DNA"/>
</dbReference>
<name>A0A4Y3KHY5_CELUD</name>
<reference evidence="4 5" key="1">
    <citation type="submission" date="2019-06" db="EMBL/GenBank/DDBJ databases">
        <title>Whole genome shotgun sequence of Cellulomonas uda NBRC 3747.</title>
        <authorList>
            <person name="Hosoyama A."/>
            <person name="Uohara A."/>
            <person name="Ohji S."/>
            <person name="Ichikawa N."/>
        </authorList>
    </citation>
    <scope>NUCLEOTIDE SEQUENCE [LARGE SCALE GENOMIC DNA]</scope>
    <source>
        <strain evidence="4 5">NBRC 3747</strain>
    </source>
</reference>
<proteinExistence type="predicted"/>
<sequence length="445" mass="45197">MPRAHPSGTPARGPVGSLPPDPAVPPAQTGRNRRKRGVVGSASREAGVAPGLEPRSRRKRGVAAARWTGRVVGVVVGLVVGGAVLAGCVEPATTTSGPTMLGSAPAGRSTSGPTSGATGGATDGSGPPAPVQPSGPATVEVDVARLATGLDVPWGIAPLDDGRSLVTLRDEARLVLVGADGTVTPVTGPGVRALTDVVAPQGEGGLLGVAVLGRTGDGLDVALYATTSRDNRVLRATLTGDALGPLTPVLTGIPVARNHDGGRLAVGPDGYLYVSTGDAGDPRRAQDPDSLGGKILRITPEGDAAPGNPVEGSPVWSLGHRNVQGMGWSPDGRMFASEFGQNTWDELNVIHRGANYGWPLVEGQGGAGEGFVDPVAVWRTADASPSGLAVTDEGVYLAGLRGQRLWRVPLRPAAATDLDVLSHHVGNSLLVGGSPPRAVWRRRVL</sequence>
<dbReference type="InterPro" id="IPR011041">
    <property type="entry name" value="Quinoprot_gluc/sorb_DH_b-prop"/>
</dbReference>
<evidence type="ECO:0000313" key="4">
    <source>
        <dbReference type="EMBL" id="GEA82675.1"/>
    </source>
</evidence>
<keyword evidence="2" id="KW-0472">Membrane</keyword>
<feature type="region of interest" description="Disordered" evidence="1">
    <location>
        <begin position="1"/>
        <end position="64"/>
    </location>
</feature>
<feature type="region of interest" description="Disordered" evidence="1">
    <location>
        <begin position="93"/>
        <end position="136"/>
    </location>
</feature>
<feature type="compositionally biased region" description="Low complexity" evidence="1">
    <location>
        <begin position="105"/>
        <end position="116"/>
    </location>
</feature>
<evidence type="ECO:0000256" key="1">
    <source>
        <dbReference type="SAM" id="MobiDB-lite"/>
    </source>
</evidence>
<keyword evidence="5" id="KW-1185">Reference proteome</keyword>
<dbReference type="Pfam" id="PF07995">
    <property type="entry name" value="GSDH"/>
    <property type="match status" value="1"/>
</dbReference>
<gene>
    <name evidence="4" type="ORF">CUD01_31190</name>
</gene>
<protein>
    <recommendedName>
        <fullName evidence="3">Glucose/Sorbosone dehydrogenase domain-containing protein</fullName>
    </recommendedName>
</protein>
<comment type="caution">
    <text evidence="4">The sequence shown here is derived from an EMBL/GenBank/DDBJ whole genome shotgun (WGS) entry which is preliminary data.</text>
</comment>
<evidence type="ECO:0000259" key="3">
    <source>
        <dbReference type="Pfam" id="PF07995"/>
    </source>
</evidence>
<dbReference type="Gene3D" id="2.120.10.30">
    <property type="entry name" value="TolB, C-terminal domain"/>
    <property type="match status" value="1"/>
</dbReference>
<organism evidence="4 5">
    <name type="scientific">Cellulomonas uda</name>
    <dbReference type="NCBI Taxonomy" id="1714"/>
    <lineage>
        <taxon>Bacteria</taxon>
        <taxon>Bacillati</taxon>
        <taxon>Actinomycetota</taxon>
        <taxon>Actinomycetes</taxon>
        <taxon>Micrococcales</taxon>
        <taxon>Cellulomonadaceae</taxon>
        <taxon>Cellulomonas</taxon>
    </lineage>
</organism>
<dbReference type="Proteomes" id="UP000315842">
    <property type="component" value="Unassembled WGS sequence"/>
</dbReference>
<evidence type="ECO:0000256" key="2">
    <source>
        <dbReference type="SAM" id="Phobius"/>
    </source>
</evidence>
<dbReference type="InterPro" id="IPR011042">
    <property type="entry name" value="6-blade_b-propeller_TolB-like"/>
</dbReference>
<dbReference type="PANTHER" id="PTHR19328:SF13">
    <property type="entry name" value="HIPL1 PROTEIN"/>
    <property type="match status" value="1"/>
</dbReference>
<dbReference type="SUPFAM" id="SSF50952">
    <property type="entry name" value="Soluble quinoprotein glucose dehydrogenase"/>
    <property type="match status" value="1"/>
</dbReference>
<dbReference type="AlphaFoldDB" id="A0A4Y3KHY5"/>
<accession>A0A4Y3KHY5</accession>
<dbReference type="PANTHER" id="PTHR19328">
    <property type="entry name" value="HEDGEHOG-INTERACTING PROTEIN"/>
    <property type="match status" value="1"/>
</dbReference>
<dbReference type="InterPro" id="IPR012938">
    <property type="entry name" value="Glc/Sorbosone_DH"/>
</dbReference>
<feature type="transmembrane region" description="Helical" evidence="2">
    <location>
        <begin position="67"/>
        <end position="86"/>
    </location>
</feature>
<keyword evidence="2" id="KW-0812">Transmembrane</keyword>
<evidence type="ECO:0000313" key="5">
    <source>
        <dbReference type="Proteomes" id="UP000315842"/>
    </source>
</evidence>
<feature type="domain" description="Glucose/Sorbosone dehydrogenase" evidence="3">
    <location>
        <begin position="150"/>
        <end position="409"/>
    </location>
</feature>
<keyword evidence="2" id="KW-1133">Transmembrane helix</keyword>